<dbReference type="InterPro" id="IPR007948">
    <property type="entry name" value="DUF736"/>
</dbReference>
<comment type="caution">
    <text evidence="1">The sequence shown here is derived from an EMBL/GenBank/DDBJ whole genome shotgun (WGS) entry which is preliminary data.</text>
</comment>
<evidence type="ECO:0000313" key="2">
    <source>
        <dbReference type="Proteomes" id="UP000536262"/>
    </source>
</evidence>
<organism evidence="1 2">
    <name type="scientific">Aminobacter aganoensis</name>
    <dbReference type="NCBI Taxonomy" id="83264"/>
    <lineage>
        <taxon>Bacteria</taxon>
        <taxon>Pseudomonadati</taxon>
        <taxon>Pseudomonadota</taxon>
        <taxon>Alphaproteobacteria</taxon>
        <taxon>Hyphomicrobiales</taxon>
        <taxon>Phyllobacteriaceae</taxon>
        <taxon>Aminobacter</taxon>
    </lineage>
</organism>
<protein>
    <submittedName>
        <fullName evidence="1">Uncharacterized protein (DUF736 family)</fullName>
    </submittedName>
</protein>
<evidence type="ECO:0000313" key="1">
    <source>
        <dbReference type="EMBL" id="MBB6355722.1"/>
    </source>
</evidence>
<keyword evidence="2" id="KW-1185">Reference proteome</keyword>
<dbReference type="AlphaFoldDB" id="A0A7X0KM36"/>
<dbReference type="EMBL" id="JACHOU010000009">
    <property type="protein sequence ID" value="MBB6355722.1"/>
    <property type="molecule type" value="Genomic_DNA"/>
</dbReference>
<sequence length="109" mass="12358">MTVHLIHALLSGTIDPDIELQIALKLPMTLRRVERTDDHAPDYRIDSGDRVDFGYGWTMLSAKERIPYIAILIEHPAGKRISGVAWQSPEFPGRWSAQLHRITEISLNA</sequence>
<accession>A0A7X0KM36</accession>
<proteinExistence type="predicted"/>
<dbReference type="Proteomes" id="UP000536262">
    <property type="component" value="Unassembled WGS sequence"/>
</dbReference>
<dbReference type="RefSeq" id="WP_184700131.1">
    <property type="nucleotide sequence ID" value="NZ_BAABEG010000005.1"/>
</dbReference>
<gene>
    <name evidence="1" type="ORF">GGR00_003527</name>
</gene>
<dbReference type="Pfam" id="PF05284">
    <property type="entry name" value="DUF736"/>
    <property type="match status" value="1"/>
</dbReference>
<name>A0A7X0KM36_9HYPH</name>
<reference evidence="1 2" key="1">
    <citation type="submission" date="2020-08" db="EMBL/GenBank/DDBJ databases">
        <title>Genomic Encyclopedia of Type Strains, Phase IV (KMG-IV): sequencing the most valuable type-strain genomes for metagenomic binning, comparative biology and taxonomic classification.</title>
        <authorList>
            <person name="Goeker M."/>
        </authorList>
    </citation>
    <scope>NUCLEOTIDE SEQUENCE [LARGE SCALE GENOMIC DNA]</scope>
    <source>
        <strain evidence="1 2">DSM 7051</strain>
    </source>
</reference>